<protein>
    <submittedName>
        <fullName evidence="7">GREM2-like protein</fullName>
    </submittedName>
</protein>
<keyword evidence="3" id="KW-0732">Signal</keyword>
<sequence length="255" mass="28804">MKVLITSRGPGMRAPVLRQETKLPSDNLLAERHPEALAARQNEAVVMRPTLEVQPLCSLCLALAVVSTYIRGAALAPGSNDDKRRQKIIFKMLSSSSNEGLAPKDQPDYKSYDIDINPALNNRAGDLTRRDDVVAIKGDDSGPPILGKDKTPLTLAMMERFKSTWCKTEPFTQLIKEKGCISRKVLNRFCYGQCNSFYIPKTLRRRTKRKVFKSCGFCRPKRTNTIIVTLKCPGRKKGFKQKKVRQVKECQCQER</sequence>
<evidence type="ECO:0000256" key="2">
    <source>
        <dbReference type="ARBA" id="ARBA00022525"/>
    </source>
</evidence>
<feature type="domain" description="CTCK" evidence="6">
    <location>
        <begin position="166"/>
        <end position="255"/>
    </location>
</feature>
<dbReference type="PANTHER" id="PTHR15283">
    <property type="entry name" value="GREMLIN 1"/>
    <property type="match status" value="1"/>
</dbReference>
<reference evidence="7" key="1">
    <citation type="submission" date="2022-11" db="EMBL/GenBank/DDBJ databases">
        <title>Centuries of genome instability and evolution in soft-shell clam transmissible cancer (bioRxiv).</title>
        <authorList>
            <person name="Hart S.F.M."/>
            <person name="Yonemitsu M.A."/>
            <person name="Giersch R.M."/>
            <person name="Beal B.F."/>
            <person name="Arriagada G."/>
            <person name="Davis B.W."/>
            <person name="Ostrander E.A."/>
            <person name="Goff S.P."/>
            <person name="Metzger M.J."/>
        </authorList>
    </citation>
    <scope>NUCLEOTIDE SEQUENCE</scope>
    <source>
        <strain evidence="7">MELC-2E11</strain>
        <tissue evidence="7">Siphon/mantle</tissue>
    </source>
</reference>
<evidence type="ECO:0000259" key="6">
    <source>
        <dbReference type="PROSITE" id="PS01225"/>
    </source>
</evidence>
<dbReference type="Gene3D" id="2.10.90.10">
    <property type="entry name" value="Cystine-knot cytokines"/>
    <property type="match status" value="1"/>
</dbReference>
<keyword evidence="8" id="KW-1185">Reference proteome</keyword>
<evidence type="ECO:0000256" key="1">
    <source>
        <dbReference type="ARBA" id="ARBA00004613"/>
    </source>
</evidence>
<accession>A0ABY7F976</accession>
<evidence type="ECO:0000313" key="7">
    <source>
        <dbReference type="EMBL" id="WAR18733.1"/>
    </source>
</evidence>
<evidence type="ECO:0000256" key="3">
    <source>
        <dbReference type="ARBA" id="ARBA00022729"/>
    </source>
</evidence>
<name>A0ABY7F976_MYAAR</name>
<evidence type="ECO:0000313" key="8">
    <source>
        <dbReference type="Proteomes" id="UP001164746"/>
    </source>
</evidence>
<keyword evidence="2" id="KW-0964">Secreted</keyword>
<dbReference type="PANTHER" id="PTHR15283:SF4">
    <property type="entry name" value="BURSICON"/>
    <property type="match status" value="1"/>
</dbReference>
<comment type="caution">
    <text evidence="5">Lacks conserved residue(s) required for the propagation of feature annotation.</text>
</comment>
<proteinExistence type="predicted"/>
<dbReference type="InterPro" id="IPR006207">
    <property type="entry name" value="Cys_knot_C"/>
</dbReference>
<dbReference type="PROSITE" id="PS01225">
    <property type="entry name" value="CTCK_2"/>
    <property type="match status" value="1"/>
</dbReference>
<organism evidence="7 8">
    <name type="scientific">Mya arenaria</name>
    <name type="common">Soft-shell clam</name>
    <dbReference type="NCBI Taxonomy" id="6604"/>
    <lineage>
        <taxon>Eukaryota</taxon>
        <taxon>Metazoa</taxon>
        <taxon>Spiralia</taxon>
        <taxon>Lophotrochozoa</taxon>
        <taxon>Mollusca</taxon>
        <taxon>Bivalvia</taxon>
        <taxon>Autobranchia</taxon>
        <taxon>Heteroconchia</taxon>
        <taxon>Euheterodonta</taxon>
        <taxon>Imparidentia</taxon>
        <taxon>Neoheterodontei</taxon>
        <taxon>Myida</taxon>
        <taxon>Myoidea</taxon>
        <taxon>Myidae</taxon>
        <taxon>Mya</taxon>
    </lineage>
</organism>
<dbReference type="EMBL" id="CP111022">
    <property type="protein sequence ID" value="WAR18733.1"/>
    <property type="molecule type" value="Genomic_DNA"/>
</dbReference>
<comment type="subcellular location">
    <subcellularLocation>
        <location evidence="1">Secreted</location>
    </subcellularLocation>
</comment>
<keyword evidence="4" id="KW-1015">Disulfide bond</keyword>
<evidence type="ECO:0000256" key="4">
    <source>
        <dbReference type="ARBA" id="ARBA00023157"/>
    </source>
</evidence>
<dbReference type="InterPro" id="IPR029034">
    <property type="entry name" value="Cystine-knot_cytokine"/>
</dbReference>
<dbReference type="SMART" id="SM00041">
    <property type="entry name" value="CT"/>
    <property type="match status" value="1"/>
</dbReference>
<dbReference type="Pfam" id="PF03045">
    <property type="entry name" value="DAN"/>
    <property type="match status" value="1"/>
</dbReference>
<dbReference type="Proteomes" id="UP001164746">
    <property type="component" value="Chromosome 11"/>
</dbReference>
<dbReference type="InterPro" id="IPR004133">
    <property type="entry name" value="DAN_dom"/>
</dbReference>
<evidence type="ECO:0000256" key="5">
    <source>
        <dbReference type="PROSITE-ProRule" id="PRU00039"/>
    </source>
</evidence>
<gene>
    <name evidence="7" type="ORF">MAR_000571</name>
</gene>